<proteinExistence type="predicted"/>
<gene>
    <name evidence="2" type="ORF">HHI36_005742</name>
</gene>
<feature type="compositionally biased region" description="Basic and acidic residues" evidence="1">
    <location>
        <begin position="30"/>
        <end position="40"/>
    </location>
</feature>
<dbReference type="EMBL" id="JABFTP020000144">
    <property type="protein sequence ID" value="KAL3282562.1"/>
    <property type="molecule type" value="Genomic_DNA"/>
</dbReference>
<comment type="caution">
    <text evidence="2">The sequence shown here is derived from an EMBL/GenBank/DDBJ whole genome shotgun (WGS) entry which is preliminary data.</text>
</comment>
<name>A0ABD2NV16_9CUCU</name>
<dbReference type="Proteomes" id="UP001516400">
    <property type="component" value="Unassembled WGS sequence"/>
</dbReference>
<feature type="region of interest" description="Disordered" evidence="1">
    <location>
        <begin position="1"/>
        <end position="42"/>
    </location>
</feature>
<accession>A0ABD2NV16</accession>
<evidence type="ECO:0000313" key="3">
    <source>
        <dbReference type="Proteomes" id="UP001516400"/>
    </source>
</evidence>
<organism evidence="2 3">
    <name type="scientific">Cryptolaemus montrouzieri</name>
    <dbReference type="NCBI Taxonomy" id="559131"/>
    <lineage>
        <taxon>Eukaryota</taxon>
        <taxon>Metazoa</taxon>
        <taxon>Ecdysozoa</taxon>
        <taxon>Arthropoda</taxon>
        <taxon>Hexapoda</taxon>
        <taxon>Insecta</taxon>
        <taxon>Pterygota</taxon>
        <taxon>Neoptera</taxon>
        <taxon>Endopterygota</taxon>
        <taxon>Coleoptera</taxon>
        <taxon>Polyphaga</taxon>
        <taxon>Cucujiformia</taxon>
        <taxon>Coccinelloidea</taxon>
        <taxon>Coccinellidae</taxon>
        <taxon>Scymninae</taxon>
        <taxon>Scymnini</taxon>
        <taxon>Cryptolaemus</taxon>
    </lineage>
</organism>
<sequence length="73" mass="8721">MSTEERSAENEKGGRKFEHHYATRQSSLDLIKEEPEREKPVTAPIVVEMEEDYLKVKEKPPHRMEDYFTSRRL</sequence>
<evidence type="ECO:0000256" key="1">
    <source>
        <dbReference type="SAM" id="MobiDB-lite"/>
    </source>
</evidence>
<dbReference type="AlphaFoldDB" id="A0ABD2NV16"/>
<keyword evidence="3" id="KW-1185">Reference proteome</keyword>
<evidence type="ECO:0000313" key="2">
    <source>
        <dbReference type="EMBL" id="KAL3282562.1"/>
    </source>
</evidence>
<protein>
    <submittedName>
        <fullName evidence="2">Uncharacterized protein</fullName>
    </submittedName>
</protein>
<feature type="compositionally biased region" description="Basic and acidic residues" evidence="1">
    <location>
        <begin position="1"/>
        <end position="21"/>
    </location>
</feature>
<reference evidence="2 3" key="1">
    <citation type="journal article" date="2021" name="BMC Biol.">
        <title>Horizontally acquired antibacterial genes associated with adaptive radiation of ladybird beetles.</title>
        <authorList>
            <person name="Li H.S."/>
            <person name="Tang X.F."/>
            <person name="Huang Y.H."/>
            <person name="Xu Z.Y."/>
            <person name="Chen M.L."/>
            <person name="Du X.Y."/>
            <person name="Qiu B.Y."/>
            <person name="Chen P.T."/>
            <person name="Zhang W."/>
            <person name="Slipinski A."/>
            <person name="Escalona H.E."/>
            <person name="Waterhouse R.M."/>
            <person name="Zwick A."/>
            <person name="Pang H."/>
        </authorList>
    </citation>
    <scope>NUCLEOTIDE SEQUENCE [LARGE SCALE GENOMIC DNA]</scope>
    <source>
        <strain evidence="2">SYSU2018</strain>
    </source>
</reference>